<feature type="transmembrane region" description="Helical" evidence="1">
    <location>
        <begin position="82"/>
        <end position="103"/>
    </location>
</feature>
<keyword evidence="1" id="KW-0812">Transmembrane</keyword>
<dbReference type="Proteomes" id="UP000492821">
    <property type="component" value="Unassembled WGS sequence"/>
</dbReference>
<dbReference type="AlphaFoldDB" id="A0A7E4WBN2"/>
<accession>A0A7E4WBN2</accession>
<keyword evidence="1" id="KW-1133">Transmembrane helix</keyword>
<evidence type="ECO:0000256" key="1">
    <source>
        <dbReference type="SAM" id="Phobius"/>
    </source>
</evidence>
<dbReference type="WBParaSite" id="Pan_g9287.t1">
    <property type="protein sequence ID" value="Pan_g9287.t1"/>
    <property type="gene ID" value="Pan_g9287"/>
</dbReference>
<feature type="transmembrane region" description="Helical" evidence="1">
    <location>
        <begin position="41"/>
        <end position="62"/>
    </location>
</feature>
<keyword evidence="2" id="KW-1185">Reference proteome</keyword>
<name>A0A7E4WBN2_PANRE</name>
<keyword evidence="1" id="KW-0472">Membrane</keyword>
<sequence length="104" mass="11623">MYTLLSCGIICVILIIGTIIATRFNPAFNGNSMASKIERRLLLQCSVSTTFFAFTVIFVCLYTELLLSPPDAGTVRYIDFTVNIYIISLEIVYGTEALMLLLIR</sequence>
<reference evidence="3" key="2">
    <citation type="submission" date="2020-10" db="UniProtKB">
        <authorList>
            <consortium name="WormBaseParasite"/>
        </authorList>
    </citation>
    <scope>IDENTIFICATION</scope>
</reference>
<reference evidence="2" key="1">
    <citation type="journal article" date="2013" name="Genetics">
        <title>The draft genome and transcriptome of Panagrellus redivivus are shaped by the harsh demands of a free-living lifestyle.</title>
        <authorList>
            <person name="Srinivasan J."/>
            <person name="Dillman A.R."/>
            <person name="Macchietto M.G."/>
            <person name="Heikkinen L."/>
            <person name="Lakso M."/>
            <person name="Fracchia K.M."/>
            <person name="Antoshechkin I."/>
            <person name="Mortazavi A."/>
            <person name="Wong G."/>
            <person name="Sternberg P.W."/>
        </authorList>
    </citation>
    <scope>NUCLEOTIDE SEQUENCE [LARGE SCALE GENOMIC DNA]</scope>
    <source>
        <strain evidence="2">MT8872</strain>
    </source>
</reference>
<evidence type="ECO:0000313" key="2">
    <source>
        <dbReference type="Proteomes" id="UP000492821"/>
    </source>
</evidence>
<evidence type="ECO:0000313" key="3">
    <source>
        <dbReference type="WBParaSite" id="Pan_g9287.t1"/>
    </source>
</evidence>
<feature type="transmembrane region" description="Helical" evidence="1">
    <location>
        <begin position="6"/>
        <end position="29"/>
    </location>
</feature>
<protein>
    <submittedName>
        <fullName evidence="3">Serpentine receptor class gamma</fullName>
    </submittedName>
</protein>
<organism evidence="2 3">
    <name type="scientific">Panagrellus redivivus</name>
    <name type="common">Microworm</name>
    <dbReference type="NCBI Taxonomy" id="6233"/>
    <lineage>
        <taxon>Eukaryota</taxon>
        <taxon>Metazoa</taxon>
        <taxon>Ecdysozoa</taxon>
        <taxon>Nematoda</taxon>
        <taxon>Chromadorea</taxon>
        <taxon>Rhabditida</taxon>
        <taxon>Tylenchina</taxon>
        <taxon>Panagrolaimomorpha</taxon>
        <taxon>Panagrolaimoidea</taxon>
        <taxon>Panagrolaimidae</taxon>
        <taxon>Panagrellus</taxon>
    </lineage>
</organism>
<proteinExistence type="predicted"/>